<keyword evidence="3 6" id="KW-0012">Acyltransferase</keyword>
<reference evidence="6 7" key="1">
    <citation type="journal article" date="2011" name="Stand. Genomic Sci.">
        <title>Complete genome sequence of Allochromatium vinosum DSM 180(T).</title>
        <authorList>
            <person name="Weissgerber T."/>
            <person name="Zigann R."/>
            <person name="Bruce D."/>
            <person name="Chang Y.J."/>
            <person name="Detter J.C."/>
            <person name="Han C."/>
            <person name="Hauser L."/>
            <person name="Jeffries C.D."/>
            <person name="Land M."/>
            <person name="Munk A.C."/>
            <person name="Tapia R."/>
            <person name="Dahl C."/>
        </authorList>
    </citation>
    <scope>NUCLEOTIDE SEQUENCE [LARGE SCALE GENOMIC DNA]</scope>
    <source>
        <strain evidence="7">ATCC 17899 / DSM 180 / NBRC 103801 / NCIMB 10441 / D</strain>
    </source>
</reference>
<evidence type="ECO:0000259" key="5">
    <source>
        <dbReference type="SMART" id="SM00563"/>
    </source>
</evidence>
<dbReference type="RefSeq" id="WP_012972171.1">
    <property type="nucleotide sequence ID" value="NC_013851.1"/>
</dbReference>
<dbReference type="EMBL" id="CP001896">
    <property type="protein sequence ID" value="ADC63906.1"/>
    <property type="molecule type" value="Genomic_DNA"/>
</dbReference>
<keyword evidence="4" id="KW-0472">Membrane</keyword>
<comment type="pathway">
    <text evidence="1">Lipid metabolism.</text>
</comment>
<evidence type="ECO:0000256" key="2">
    <source>
        <dbReference type="ARBA" id="ARBA00022679"/>
    </source>
</evidence>
<gene>
    <name evidence="6" type="ordered locus">Alvin_3005</name>
</gene>
<dbReference type="SUPFAM" id="SSF69593">
    <property type="entry name" value="Glycerol-3-phosphate (1)-acyltransferase"/>
    <property type="match status" value="1"/>
</dbReference>
<evidence type="ECO:0000313" key="6">
    <source>
        <dbReference type="EMBL" id="ADC63906.1"/>
    </source>
</evidence>
<dbReference type="PANTHER" id="PTHR10434">
    <property type="entry name" value="1-ACYL-SN-GLYCEROL-3-PHOSPHATE ACYLTRANSFERASE"/>
    <property type="match status" value="1"/>
</dbReference>
<sequence length="254" mass="27913">MTLLRSLLFQLILIGSSLLYSLAILAFGSGDSGRRAPRLARSWARVNLKALKILCGLDYRVHGLEHLPTDNAIVLCKHQSAWEILALRALLPPEQSWVLKQELIRIPVFGQALKRLSHIAIDRAAGRREITRLIREGSALLEGGHWVVIFPEGTRVAPGTQGSYNIGGALLAERTGRPVVPIAHNAGVFWGRRSLVKRPGTIDLVIGPTISTQGRKATEINTEVEHWIEQTLQACSPEFKTPPSTRAPSDGNPR</sequence>
<name>D3RRJ4_ALLVD</name>
<evidence type="ECO:0000256" key="3">
    <source>
        <dbReference type="ARBA" id="ARBA00023315"/>
    </source>
</evidence>
<evidence type="ECO:0000256" key="1">
    <source>
        <dbReference type="ARBA" id="ARBA00005189"/>
    </source>
</evidence>
<proteinExistence type="predicted"/>
<dbReference type="KEGG" id="alv:Alvin_3005"/>
<dbReference type="HOGENOM" id="CLU_027938_5_0_6"/>
<dbReference type="GO" id="GO:0006654">
    <property type="term" value="P:phosphatidic acid biosynthetic process"/>
    <property type="evidence" value="ECO:0007669"/>
    <property type="project" value="TreeGrafter"/>
</dbReference>
<dbReference type="PANTHER" id="PTHR10434:SF40">
    <property type="entry name" value="1-ACYL-SN-GLYCEROL-3-PHOSPHATE ACYLTRANSFERASE"/>
    <property type="match status" value="1"/>
</dbReference>
<organism evidence="6 7">
    <name type="scientific">Allochromatium vinosum (strain ATCC 17899 / DSM 180 / NBRC 103801 / NCIMB 10441 / D)</name>
    <name type="common">Chromatium vinosum</name>
    <dbReference type="NCBI Taxonomy" id="572477"/>
    <lineage>
        <taxon>Bacteria</taxon>
        <taxon>Pseudomonadati</taxon>
        <taxon>Pseudomonadota</taxon>
        <taxon>Gammaproteobacteria</taxon>
        <taxon>Chromatiales</taxon>
        <taxon>Chromatiaceae</taxon>
        <taxon>Allochromatium</taxon>
    </lineage>
</organism>
<dbReference type="Pfam" id="PF01553">
    <property type="entry name" value="Acyltransferase"/>
    <property type="match status" value="1"/>
</dbReference>
<protein>
    <submittedName>
        <fullName evidence="6">Phospholipid/glycerol acyltransferase</fullName>
    </submittedName>
</protein>
<feature type="transmembrane region" description="Helical" evidence="4">
    <location>
        <begin position="6"/>
        <end position="28"/>
    </location>
</feature>
<keyword evidence="2" id="KW-0808">Transferase</keyword>
<evidence type="ECO:0000256" key="4">
    <source>
        <dbReference type="SAM" id="Phobius"/>
    </source>
</evidence>
<keyword evidence="4" id="KW-0812">Transmembrane</keyword>
<dbReference type="AlphaFoldDB" id="D3RRJ4"/>
<dbReference type="SMART" id="SM00563">
    <property type="entry name" value="PlsC"/>
    <property type="match status" value="1"/>
</dbReference>
<keyword evidence="4" id="KW-1133">Transmembrane helix</keyword>
<evidence type="ECO:0000313" key="7">
    <source>
        <dbReference type="Proteomes" id="UP000001441"/>
    </source>
</evidence>
<dbReference type="OrthoDB" id="9812274at2"/>
<dbReference type="eggNOG" id="COG0204">
    <property type="taxonomic scope" value="Bacteria"/>
</dbReference>
<keyword evidence="7" id="KW-1185">Reference proteome</keyword>
<feature type="domain" description="Phospholipid/glycerol acyltransferase" evidence="5">
    <location>
        <begin position="72"/>
        <end position="187"/>
    </location>
</feature>
<dbReference type="GO" id="GO:0003841">
    <property type="term" value="F:1-acylglycerol-3-phosphate O-acyltransferase activity"/>
    <property type="evidence" value="ECO:0007669"/>
    <property type="project" value="TreeGrafter"/>
</dbReference>
<dbReference type="STRING" id="572477.Alvin_3005"/>
<dbReference type="CDD" id="cd07989">
    <property type="entry name" value="LPLAT_AGPAT-like"/>
    <property type="match status" value="1"/>
</dbReference>
<dbReference type="Proteomes" id="UP000001441">
    <property type="component" value="Chromosome"/>
</dbReference>
<accession>D3RRJ4</accession>
<dbReference type="InterPro" id="IPR002123">
    <property type="entry name" value="Plipid/glycerol_acylTrfase"/>
</dbReference>